<comment type="caution">
    <text evidence="1">The sequence shown here is derived from an EMBL/GenBank/DDBJ whole genome shotgun (WGS) entry which is preliminary data.</text>
</comment>
<accession>X0XFQ2</accession>
<protein>
    <submittedName>
        <fullName evidence="1">Uncharacterized protein</fullName>
    </submittedName>
</protein>
<gene>
    <name evidence="1" type="ORF">S01H1_61463</name>
</gene>
<organism evidence="1">
    <name type="scientific">marine sediment metagenome</name>
    <dbReference type="NCBI Taxonomy" id="412755"/>
    <lineage>
        <taxon>unclassified sequences</taxon>
        <taxon>metagenomes</taxon>
        <taxon>ecological metagenomes</taxon>
    </lineage>
</organism>
<evidence type="ECO:0000313" key="1">
    <source>
        <dbReference type="EMBL" id="GAG34257.1"/>
    </source>
</evidence>
<feature type="non-terminal residue" evidence="1">
    <location>
        <position position="1"/>
    </location>
</feature>
<reference evidence="1" key="1">
    <citation type="journal article" date="2014" name="Front. Microbiol.">
        <title>High frequency of phylogenetically diverse reductive dehalogenase-homologous genes in deep subseafloor sedimentary metagenomes.</title>
        <authorList>
            <person name="Kawai M."/>
            <person name="Futagami T."/>
            <person name="Toyoda A."/>
            <person name="Takaki Y."/>
            <person name="Nishi S."/>
            <person name="Hori S."/>
            <person name="Arai W."/>
            <person name="Tsubouchi T."/>
            <person name="Morono Y."/>
            <person name="Uchiyama I."/>
            <person name="Ito T."/>
            <person name="Fujiyama A."/>
            <person name="Inagaki F."/>
            <person name="Takami H."/>
        </authorList>
    </citation>
    <scope>NUCLEOTIDE SEQUENCE</scope>
    <source>
        <strain evidence="1">Expedition CK06-06</strain>
    </source>
</reference>
<name>X0XFQ2_9ZZZZ</name>
<proteinExistence type="predicted"/>
<dbReference type="EMBL" id="BARS01040300">
    <property type="protein sequence ID" value="GAG34257.1"/>
    <property type="molecule type" value="Genomic_DNA"/>
</dbReference>
<feature type="non-terminal residue" evidence="1">
    <location>
        <position position="253"/>
    </location>
</feature>
<sequence>FSGTVCDNSFCYTLCDNNTDTHLYKFNTTYNYTNTSTVDDILEMRQAPALNYLTSVVYKSLAIACDEDGDDNWGVCVFETDGLSLDSGFSSDGVIDGLTHDAGNALNNPLIYEIDGGNNELILTYIVCNDVSGDTYSGNIRIYDDDGTVLQTESETLRTGVGGTCTADTGLRTISPPVIKLEDSSDIVCAVMAANNTGSPNDFAGFVCIDGSGDVILRNDDALPGESIAYPSGDMTYQPDVISARLYLGTTSD</sequence>
<dbReference type="AlphaFoldDB" id="X0XFQ2"/>